<proteinExistence type="predicted"/>
<organism evidence="1 3">
    <name type="scientific">Xanthomonas vesicatoria</name>
    <dbReference type="NCBI Taxonomy" id="56460"/>
    <lineage>
        <taxon>Bacteria</taxon>
        <taxon>Pseudomonadati</taxon>
        <taxon>Pseudomonadota</taxon>
        <taxon>Gammaproteobacteria</taxon>
        <taxon>Lysobacterales</taxon>
        <taxon>Lysobacteraceae</taxon>
        <taxon>Xanthomonas</taxon>
    </lineage>
</organism>
<dbReference type="AlphaFoldDB" id="A0AAJ0N3R5"/>
<reference evidence="1 3" key="1">
    <citation type="submission" date="2014-11" db="EMBL/GenBank/DDBJ databases">
        <title>Draft Genome Sequences of Xanthomonas vesicatoria Strains from the Balkan Peninsula.</title>
        <authorList>
            <person name="Vancheva T."/>
            <person name="Lefeuvre P."/>
            <person name="Bogatzevska N."/>
            <person name="Moncheva P."/>
            <person name="Koebnik R."/>
        </authorList>
    </citation>
    <scope>NUCLEOTIDE SEQUENCE [LARGE SCALE GENOMIC DNA]</scope>
    <source>
        <strain evidence="1 3">53M</strain>
    </source>
</reference>
<dbReference type="RefSeq" id="WP_039423175.1">
    <property type="nucleotide sequence ID" value="NZ_CP018470.1"/>
</dbReference>
<accession>A0AAJ0N3R5</accession>
<evidence type="ECO:0000313" key="2">
    <source>
        <dbReference type="EMBL" id="MCC8624596.1"/>
    </source>
</evidence>
<comment type="caution">
    <text evidence="1">The sequence shown here is derived from an EMBL/GenBank/DDBJ whole genome shotgun (WGS) entry which is preliminary data.</text>
</comment>
<protein>
    <submittedName>
        <fullName evidence="1">Uncharacterized protein</fullName>
    </submittedName>
</protein>
<keyword evidence="4" id="KW-1185">Reference proteome</keyword>
<reference evidence="2" key="2">
    <citation type="submission" date="2021-11" db="EMBL/GenBank/DDBJ databases">
        <title>Genome resources and taxonomic validation of 89 Xanthomonas strains.</title>
        <authorList>
            <person name="Tambong J.T."/>
        </authorList>
    </citation>
    <scope>NUCLEOTIDE SEQUENCE</scope>
    <source>
        <strain evidence="2">Bv 5-4A</strain>
    </source>
</reference>
<sequence>MDLADWVKQAYRLGDDVQSALEMNLQLSARSISALNSVSPRFDEETLTGAMIGAFVGSYPLYAASYPGSEEDALQWRSFGKSDRGEFGESRVGADFALVLLIPNKAPRLAIFQAKSDASRAKVKNRLYVGQIKQTKVYPKDDQGNIDRESGSFDVIKRNQVKALTEASLAIHRLVKRSAGIEDLHWVHYLGQFRDGVVAVPISKIANVVQTSIVNVSVESVDIDQAISCPLDELLRDACREEPSYWLRTDLNLSGHLPKPVDLTRLAEMMPVVVGGGASEMGLRFTIANVAPTSLVTVIVAAPPPAPNATAAPRGPRM</sequence>
<dbReference type="EMBL" id="JSYJ01000089">
    <property type="protein sequence ID" value="KHM93270.1"/>
    <property type="molecule type" value="Genomic_DNA"/>
</dbReference>
<name>A0AAJ0N3R5_9XANT</name>
<gene>
    <name evidence="2" type="ORF">LN473_22000</name>
    <name evidence="1" type="ORF">OR61_14540</name>
</gene>
<evidence type="ECO:0000313" key="3">
    <source>
        <dbReference type="Proteomes" id="UP000030969"/>
    </source>
</evidence>
<evidence type="ECO:0000313" key="1">
    <source>
        <dbReference type="EMBL" id="KHM93270.1"/>
    </source>
</evidence>
<dbReference type="EMBL" id="JAJIUN010000097">
    <property type="protein sequence ID" value="MCC8624596.1"/>
    <property type="molecule type" value="Genomic_DNA"/>
</dbReference>
<evidence type="ECO:0000313" key="4">
    <source>
        <dbReference type="Proteomes" id="UP001430544"/>
    </source>
</evidence>
<dbReference type="Proteomes" id="UP001430544">
    <property type="component" value="Unassembled WGS sequence"/>
</dbReference>
<dbReference type="Proteomes" id="UP000030969">
    <property type="component" value="Unassembled WGS sequence"/>
</dbReference>